<proteinExistence type="predicted"/>
<sequence length="381" mass="40266">MATWLLEPEFERYEETKERKLVFAAHDPSARNHVLALCDACDGLGPCSYVDLSFCDFQDPDWHSRLLDGFGPFDGLVVGCSSNGREFELIATAKLEHRNAKTVMLAELGLGRPGVPRLAGLAEASAPDLILVTNERAEASVAARLDAVGAKKTRVVLGGSGHLEKLRSSRTGELDRDAVRAAYNCARDAALVAYFACCDDAAFEVTADDVAAMVDKALDVVAGAEKVLLVVRPHPRASAAAHGACRRLLSGFEHVNYDEHSAVDLDSLLRAADAALSYGSTTGLEAAALGVPTAFVVGGWAGQRAYLDDQYAHCDGAYPRLSTAADGAAFLAQARRAGGRRAPAADADHTTGALERCRAALATVLAAKPGPYDGLNFKVVV</sequence>
<dbReference type="KEGG" id="aaf:AURANDRAFT_62091"/>
<dbReference type="EMBL" id="GL833123">
    <property type="protein sequence ID" value="EGB10680.1"/>
    <property type="molecule type" value="Genomic_DNA"/>
</dbReference>
<dbReference type="GeneID" id="20223732"/>
<reference evidence="1 2" key="1">
    <citation type="journal article" date="2011" name="Proc. Natl. Acad. Sci. U.S.A.">
        <title>Niche of harmful alga Aureococcus anophagefferens revealed through ecogenomics.</title>
        <authorList>
            <person name="Gobler C.J."/>
            <person name="Berry D.L."/>
            <person name="Dyhrman S.T."/>
            <person name="Wilhelm S.W."/>
            <person name="Salamov A."/>
            <person name="Lobanov A.V."/>
            <person name="Zhang Y."/>
            <person name="Collier J.L."/>
            <person name="Wurch L.L."/>
            <person name="Kustka A.B."/>
            <person name="Dill B.D."/>
            <person name="Shah M."/>
            <person name="VerBerkmoes N.C."/>
            <person name="Kuo A."/>
            <person name="Terry A."/>
            <person name="Pangilinan J."/>
            <person name="Lindquist E.A."/>
            <person name="Lucas S."/>
            <person name="Paulsen I.T."/>
            <person name="Hattenrath-Lehmann T.K."/>
            <person name="Talmage S.C."/>
            <person name="Walker E.A."/>
            <person name="Koch F."/>
            <person name="Burson A.M."/>
            <person name="Marcoval M.A."/>
            <person name="Tang Y.Z."/>
            <person name="Lecleir G.R."/>
            <person name="Coyne K.J."/>
            <person name="Berg G.M."/>
            <person name="Bertrand E.M."/>
            <person name="Saito M.A."/>
            <person name="Gladyshev V.N."/>
            <person name="Grigoriev I.V."/>
        </authorList>
    </citation>
    <scope>NUCLEOTIDE SEQUENCE [LARGE SCALE GENOMIC DNA]</scope>
    <source>
        <strain evidence="2">CCMP 1984</strain>
    </source>
</reference>
<dbReference type="AlphaFoldDB" id="F0Y2C4"/>
<dbReference type="InParanoid" id="F0Y2C4"/>
<dbReference type="RefSeq" id="XP_009034273.1">
    <property type="nucleotide sequence ID" value="XM_009036025.1"/>
</dbReference>
<evidence type="ECO:0000313" key="1">
    <source>
        <dbReference type="EMBL" id="EGB10680.1"/>
    </source>
</evidence>
<dbReference type="Proteomes" id="UP000002729">
    <property type="component" value="Unassembled WGS sequence"/>
</dbReference>
<evidence type="ECO:0000313" key="2">
    <source>
        <dbReference type="Proteomes" id="UP000002729"/>
    </source>
</evidence>
<organism evidence="2">
    <name type="scientific">Aureococcus anophagefferens</name>
    <name type="common">Harmful bloom alga</name>
    <dbReference type="NCBI Taxonomy" id="44056"/>
    <lineage>
        <taxon>Eukaryota</taxon>
        <taxon>Sar</taxon>
        <taxon>Stramenopiles</taxon>
        <taxon>Ochrophyta</taxon>
        <taxon>Pelagophyceae</taxon>
        <taxon>Pelagomonadales</taxon>
        <taxon>Pelagomonadaceae</taxon>
        <taxon>Aureococcus</taxon>
    </lineage>
</organism>
<protein>
    <recommendedName>
        <fullName evidence="3">Lipid-A-disaccharide synthase</fullName>
    </recommendedName>
</protein>
<name>F0Y2C4_AURAN</name>
<accession>F0Y2C4</accession>
<gene>
    <name evidence="1" type="ORF">AURANDRAFT_62091</name>
</gene>
<dbReference type="SUPFAM" id="SSF53756">
    <property type="entry name" value="UDP-Glycosyltransferase/glycogen phosphorylase"/>
    <property type="match status" value="1"/>
</dbReference>
<keyword evidence="2" id="KW-1185">Reference proteome</keyword>
<evidence type="ECO:0008006" key="3">
    <source>
        <dbReference type="Google" id="ProtNLM"/>
    </source>
</evidence>